<dbReference type="InterPro" id="IPR003593">
    <property type="entry name" value="AAA+_ATPase"/>
</dbReference>
<protein>
    <submittedName>
        <fullName evidence="5">ABC-2 type transport system ATP-binding protein</fullName>
    </submittedName>
</protein>
<gene>
    <name evidence="5" type="ORF">HDA36_004677</name>
</gene>
<evidence type="ECO:0000313" key="5">
    <source>
        <dbReference type="EMBL" id="MBB5434593.1"/>
    </source>
</evidence>
<evidence type="ECO:0000259" key="4">
    <source>
        <dbReference type="PROSITE" id="PS50893"/>
    </source>
</evidence>
<dbReference type="Proteomes" id="UP000572635">
    <property type="component" value="Unassembled WGS sequence"/>
</dbReference>
<dbReference type="CDD" id="cd03230">
    <property type="entry name" value="ABC_DR_subfamily_A"/>
    <property type="match status" value="1"/>
</dbReference>
<dbReference type="Gene3D" id="3.40.50.300">
    <property type="entry name" value="P-loop containing nucleotide triphosphate hydrolases"/>
    <property type="match status" value="1"/>
</dbReference>
<evidence type="ECO:0000256" key="2">
    <source>
        <dbReference type="ARBA" id="ARBA00022741"/>
    </source>
</evidence>
<dbReference type="PROSITE" id="PS00211">
    <property type="entry name" value="ABC_TRANSPORTER_1"/>
    <property type="match status" value="1"/>
</dbReference>
<keyword evidence="1" id="KW-0813">Transport</keyword>
<dbReference type="SMART" id="SM00382">
    <property type="entry name" value="AAA"/>
    <property type="match status" value="1"/>
</dbReference>
<dbReference type="PANTHER" id="PTHR42939">
    <property type="entry name" value="ABC TRANSPORTER ATP-BINDING PROTEIN ALBC-RELATED"/>
    <property type="match status" value="1"/>
</dbReference>
<name>A0A7W8QQ80_9ACTN</name>
<dbReference type="InterPro" id="IPR017871">
    <property type="entry name" value="ABC_transporter-like_CS"/>
</dbReference>
<keyword evidence="2" id="KW-0547">Nucleotide-binding</keyword>
<dbReference type="RefSeq" id="WP_184395324.1">
    <property type="nucleotide sequence ID" value="NZ_BAAAJD010000060.1"/>
</dbReference>
<proteinExistence type="predicted"/>
<evidence type="ECO:0000256" key="1">
    <source>
        <dbReference type="ARBA" id="ARBA00022448"/>
    </source>
</evidence>
<dbReference type="AlphaFoldDB" id="A0A7W8QQ80"/>
<dbReference type="EMBL" id="JACHDB010000001">
    <property type="protein sequence ID" value="MBB5434593.1"/>
    <property type="molecule type" value="Genomic_DNA"/>
</dbReference>
<dbReference type="InterPro" id="IPR051782">
    <property type="entry name" value="ABC_Transporter_VariousFunc"/>
</dbReference>
<comment type="caution">
    <text evidence="5">The sequence shown here is derived from an EMBL/GenBank/DDBJ whole genome shotgun (WGS) entry which is preliminary data.</text>
</comment>
<dbReference type="Pfam" id="PF00005">
    <property type="entry name" value="ABC_tran"/>
    <property type="match status" value="1"/>
</dbReference>
<feature type="domain" description="ABC transporter" evidence="4">
    <location>
        <begin position="10"/>
        <end position="235"/>
    </location>
</feature>
<dbReference type="GO" id="GO:0005524">
    <property type="term" value="F:ATP binding"/>
    <property type="evidence" value="ECO:0007669"/>
    <property type="project" value="UniProtKB-KW"/>
</dbReference>
<dbReference type="GO" id="GO:0016887">
    <property type="term" value="F:ATP hydrolysis activity"/>
    <property type="evidence" value="ECO:0007669"/>
    <property type="project" value="InterPro"/>
</dbReference>
<reference evidence="5 6" key="1">
    <citation type="submission" date="2020-08" db="EMBL/GenBank/DDBJ databases">
        <title>Sequencing the genomes of 1000 actinobacteria strains.</title>
        <authorList>
            <person name="Klenk H.-P."/>
        </authorList>
    </citation>
    <scope>NUCLEOTIDE SEQUENCE [LARGE SCALE GENOMIC DNA]</scope>
    <source>
        <strain evidence="5 6">DSM 44551</strain>
    </source>
</reference>
<evidence type="ECO:0000256" key="3">
    <source>
        <dbReference type="ARBA" id="ARBA00022840"/>
    </source>
</evidence>
<dbReference type="InterPro" id="IPR027417">
    <property type="entry name" value="P-loop_NTPase"/>
</dbReference>
<dbReference type="InterPro" id="IPR003439">
    <property type="entry name" value="ABC_transporter-like_ATP-bd"/>
</dbReference>
<keyword evidence="3 5" id="KW-0067">ATP-binding</keyword>
<accession>A0A7W8QQ80</accession>
<sequence>MLFSQSGALLEVKEISKRYRKAKAVDEISFKMAAGGIYGLLGPNGSGKTTCLHLITGLVQPSRGIITLNGVGVQDKKSRAMIGFAPDDLPLPASLTGREYLSFHDRLRGRDDGSRASALASALGIEGDLHRQISEYSHGMKRKIQIIAATMHRPELLILDEPFRGLDPESAFVLRDLMETFVESGRSILVATHDMLRAERECQTVHILHRGVLVDSGSPADLRKKYGASDMETVFLEATGVIGGRRERQGMVESVFASE</sequence>
<dbReference type="PANTHER" id="PTHR42939:SF1">
    <property type="entry name" value="ABC TRANSPORTER ATP-BINDING PROTEIN ALBC-RELATED"/>
    <property type="match status" value="1"/>
</dbReference>
<dbReference type="PROSITE" id="PS50893">
    <property type="entry name" value="ABC_TRANSPORTER_2"/>
    <property type="match status" value="1"/>
</dbReference>
<dbReference type="SUPFAM" id="SSF52540">
    <property type="entry name" value="P-loop containing nucleoside triphosphate hydrolases"/>
    <property type="match status" value="1"/>
</dbReference>
<organism evidence="5 6">
    <name type="scientific">Nocardiopsis composta</name>
    <dbReference type="NCBI Taxonomy" id="157465"/>
    <lineage>
        <taxon>Bacteria</taxon>
        <taxon>Bacillati</taxon>
        <taxon>Actinomycetota</taxon>
        <taxon>Actinomycetes</taxon>
        <taxon>Streptosporangiales</taxon>
        <taxon>Nocardiopsidaceae</taxon>
        <taxon>Nocardiopsis</taxon>
    </lineage>
</organism>
<keyword evidence="6" id="KW-1185">Reference proteome</keyword>
<evidence type="ECO:0000313" key="6">
    <source>
        <dbReference type="Proteomes" id="UP000572635"/>
    </source>
</evidence>